<gene>
    <name evidence="4" type="ORF">PoB_005775300</name>
</gene>
<name>A0AAV4CI45_9GAST</name>
<keyword evidence="5" id="KW-1185">Reference proteome</keyword>
<keyword evidence="2" id="KW-0732">Signal</keyword>
<comment type="caution">
    <text evidence="4">The sequence shown here is derived from an EMBL/GenBank/DDBJ whole genome shotgun (WGS) entry which is preliminary data.</text>
</comment>
<feature type="signal peptide" evidence="2">
    <location>
        <begin position="1"/>
        <end position="27"/>
    </location>
</feature>
<dbReference type="PROSITE" id="PS50958">
    <property type="entry name" value="SMB_2"/>
    <property type="match status" value="1"/>
</dbReference>
<dbReference type="InterPro" id="IPR001212">
    <property type="entry name" value="Somatomedin_B_dom"/>
</dbReference>
<protein>
    <recommendedName>
        <fullName evidence="3">SMB domain-containing protein</fullName>
    </recommendedName>
</protein>
<dbReference type="Gene3D" id="4.10.410.20">
    <property type="match status" value="1"/>
</dbReference>
<dbReference type="SUPFAM" id="SSF90188">
    <property type="entry name" value="Somatomedin B domain"/>
    <property type="match status" value="1"/>
</dbReference>
<keyword evidence="1" id="KW-1015">Disulfide bond</keyword>
<dbReference type="AlphaFoldDB" id="A0AAV4CI45"/>
<dbReference type="InterPro" id="IPR036024">
    <property type="entry name" value="Somatomedin_B-like_dom_sf"/>
</dbReference>
<evidence type="ECO:0000259" key="3">
    <source>
        <dbReference type="PROSITE" id="PS50958"/>
    </source>
</evidence>
<evidence type="ECO:0000313" key="4">
    <source>
        <dbReference type="EMBL" id="GFO31248.1"/>
    </source>
</evidence>
<feature type="chain" id="PRO_5043719160" description="SMB domain-containing protein" evidence="2">
    <location>
        <begin position="28"/>
        <end position="625"/>
    </location>
</feature>
<sequence length="625" mass="70078">MELFRLKICAVFMRLLTSFLSIYDITAERIVSNSASDHLEGSTTFLPFSRSTFQEPFTIRYEEADPECQMIAFDYVYQESVCGASDPDTYMARYKSQYTCEDRCGDVPLYRKELFNCACDESCIAHEDCCPDISIACPEIHARGRATYSHLKGNVFHNCKNYAFFKVFSEQFSNLASSTLPTTKVGSLEVARFNDKERFFKTENRLHIKILRRGERPGMKFLGSQPLDHFFQYFKVGDLSLKLLSESLDSFKRSANSASIPFFVPKTASLQCPNISLTMLTNLEEIIDSCFVDRVEDIVTPIHRNCKLNQLIHCHCKDGLQYTQDVHNICMGQNRSILSRHMLWNYQTRHLGRLGNDLKCRVTNVTAVGVYRPDEVEAPKTMDMKMKITPFLKSKATGIEDKIRIGVNHVEDDNGSTTWDIIGTENMYYIIELETALEKWVRCPSLDILLAECELEECVHGAIVSDTGNTLGRFGNRSCVRPVLAEVLVLDNSQVTVSMCSCLRVMTALTALQIWRMTMRPGGKGVCSFDLNLISTEAASSAQDQFSLSEATRSTMSIQDRLQTISNEVDTNCLDEEEGGKGIQCGGALSQCGGALSQCGGALSQCGGALSRKSEQSKNSSRDNY</sequence>
<dbReference type="SMART" id="SM00201">
    <property type="entry name" value="SO"/>
    <property type="match status" value="1"/>
</dbReference>
<organism evidence="4 5">
    <name type="scientific">Plakobranchus ocellatus</name>
    <dbReference type="NCBI Taxonomy" id="259542"/>
    <lineage>
        <taxon>Eukaryota</taxon>
        <taxon>Metazoa</taxon>
        <taxon>Spiralia</taxon>
        <taxon>Lophotrochozoa</taxon>
        <taxon>Mollusca</taxon>
        <taxon>Gastropoda</taxon>
        <taxon>Heterobranchia</taxon>
        <taxon>Euthyneura</taxon>
        <taxon>Panpulmonata</taxon>
        <taxon>Sacoglossa</taxon>
        <taxon>Placobranchoidea</taxon>
        <taxon>Plakobranchidae</taxon>
        <taxon>Plakobranchus</taxon>
    </lineage>
</organism>
<accession>A0AAV4CI45</accession>
<feature type="domain" description="SMB" evidence="3">
    <location>
        <begin position="96"/>
        <end position="141"/>
    </location>
</feature>
<evidence type="ECO:0000256" key="2">
    <source>
        <dbReference type="SAM" id="SignalP"/>
    </source>
</evidence>
<evidence type="ECO:0000313" key="5">
    <source>
        <dbReference type="Proteomes" id="UP000735302"/>
    </source>
</evidence>
<dbReference type="EMBL" id="BLXT01006383">
    <property type="protein sequence ID" value="GFO31248.1"/>
    <property type="molecule type" value="Genomic_DNA"/>
</dbReference>
<reference evidence="4 5" key="1">
    <citation type="journal article" date="2021" name="Elife">
        <title>Chloroplast acquisition without the gene transfer in kleptoplastic sea slugs, Plakobranchus ocellatus.</title>
        <authorList>
            <person name="Maeda T."/>
            <person name="Takahashi S."/>
            <person name="Yoshida T."/>
            <person name="Shimamura S."/>
            <person name="Takaki Y."/>
            <person name="Nagai Y."/>
            <person name="Toyoda A."/>
            <person name="Suzuki Y."/>
            <person name="Arimoto A."/>
            <person name="Ishii H."/>
            <person name="Satoh N."/>
            <person name="Nishiyama T."/>
            <person name="Hasebe M."/>
            <person name="Maruyama T."/>
            <person name="Minagawa J."/>
            <person name="Obokata J."/>
            <person name="Shigenobu S."/>
        </authorList>
    </citation>
    <scope>NUCLEOTIDE SEQUENCE [LARGE SCALE GENOMIC DNA]</scope>
</reference>
<dbReference type="Proteomes" id="UP000735302">
    <property type="component" value="Unassembled WGS sequence"/>
</dbReference>
<evidence type="ECO:0000256" key="1">
    <source>
        <dbReference type="ARBA" id="ARBA00023157"/>
    </source>
</evidence>
<proteinExistence type="predicted"/>